<evidence type="ECO:0000313" key="2">
    <source>
        <dbReference type="EMBL" id="GAA3203249.1"/>
    </source>
</evidence>
<dbReference type="InterPro" id="IPR039569">
    <property type="entry name" value="FAS1-like_DH_region"/>
</dbReference>
<dbReference type="Gene3D" id="3.10.129.10">
    <property type="entry name" value="Hotdog Thioesterase"/>
    <property type="match status" value="1"/>
</dbReference>
<dbReference type="Pfam" id="PF13452">
    <property type="entry name" value="FAS1_DH_region"/>
    <property type="match status" value="1"/>
</dbReference>
<name>A0ABP6Q756_9ACTN</name>
<dbReference type="EMBL" id="BAAAUV010000004">
    <property type="protein sequence ID" value="GAA3203249.1"/>
    <property type="molecule type" value="Genomic_DNA"/>
</dbReference>
<dbReference type="RefSeq" id="WP_344824385.1">
    <property type="nucleotide sequence ID" value="NZ_BAAAUV010000004.1"/>
</dbReference>
<sequence length="165" mass="17978">MSLLTPEIEAMVGREVVYTAPEELGRAAIRYFAQAVGDRNPLYTDAAHAREHGHPDVIAPPTLLCETNQFTGLPRDDHGFPGHGWDLEIPGTRLIRGGNSYAFHRPAGPSDVVTTTWRLEAVTERTAGNGAAMLVVTSVARYTDQHGTLLATNEETLIHLALDPR</sequence>
<comment type="caution">
    <text evidence="2">The sequence shown here is derived from an EMBL/GenBank/DDBJ whole genome shotgun (WGS) entry which is preliminary data.</text>
</comment>
<evidence type="ECO:0000259" key="1">
    <source>
        <dbReference type="Pfam" id="PF13452"/>
    </source>
</evidence>
<dbReference type="InterPro" id="IPR029069">
    <property type="entry name" value="HotDog_dom_sf"/>
</dbReference>
<feature type="domain" description="FAS1-like dehydratase" evidence="1">
    <location>
        <begin position="10"/>
        <end position="152"/>
    </location>
</feature>
<gene>
    <name evidence="2" type="ORF">GCM10010468_17250</name>
</gene>
<dbReference type="Proteomes" id="UP001501237">
    <property type="component" value="Unassembled WGS sequence"/>
</dbReference>
<dbReference type="CDD" id="cd03441">
    <property type="entry name" value="R_hydratase_like"/>
    <property type="match status" value="1"/>
</dbReference>
<reference evidence="3" key="1">
    <citation type="journal article" date="2019" name="Int. J. Syst. Evol. Microbiol.">
        <title>The Global Catalogue of Microorganisms (GCM) 10K type strain sequencing project: providing services to taxonomists for standard genome sequencing and annotation.</title>
        <authorList>
            <consortium name="The Broad Institute Genomics Platform"/>
            <consortium name="The Broad Institute Genome Sequencing Center for Infectious Disease"/>
            <person name="Wu L."/>
            <person name="Ma J."/>
        </authorList>
    </citation>
    <scope>NUCLEOTIDE SEQUENCE [LARGE SCALE GENOMIC DNA]</scope>
    <source>
        <strain evidence="3">JCM 9377</strain>
    </source>
</reference>
<protein>
    <recommendedName>
        <fullName evidence="1">FAS1-like dehydratase domain-containing protein</fullName>
    </recommendedName>
</protein>
<keyword evidence="3" id="KW-1185">Reference proteome</keyword>
<accession>A0ABP6Q756</accession>
<proteinExistence type="predicted"/>
<dbReference type="SUPFAM" id="SSF54637">
    <property type="entry name" value="Thioesterase/thiol ester dehydrase-isomerase"/>
    <property type="match status" value="1"/>
</dbReference>
<organism evidence="2 3">
    <name type="scientific">Actinocorallia longicatena</name>
    <dbReference type="NCBI Taxonomy" id="111803"/>
    <lineage>
        <taxon>Bacteria</taxon>
        <taxon>Bacillati</taxon>
        <taxon>Actinomycetota</taxon>
        <taxon>Actinomycetes</taxon>
        <taxon>Streptosporangiales</taxon>
        <taxon>Thermomonosporaceae</taxon>
        <taxon>Actinocorallia</taxon>
    </lineage>
</organism>
<evidence type="ECO:0000313" key="3">
    <source>
        <dbReference type="Proteomes" id="UP001501237"/>
    </source>
</evidence>